<feature type="domain" description="Bacterial Ig-like" evidence="3">
    <location>
        <begin position="123"/>
        <end position="236"/>
    </location>
</feature>
<dbReference type="eggNOG" id="COG2911">
    <property type="taxonomic scope" value="Bacteria"/>
</dbReference>
<dbReference type="EMBL" id="CP000542">
    <property type="protein sequence ID" value="ABM59947.1"/>
    <property type="molecule type" value="Genomic_DNA"/>
</dbReference>
<reference evidence="5" key="1">
    <citation type="submission" date="2006-12" db="EMBL/GenBank/DDBJ databases">
        <title>Complete sequence of chromosome 1 of Verminephrobacter eiseniae EF01-2.</title>
        <authorList>
            <person name="Copeland A."/>
            <person name="Lucas S."/>
            <person name="Lapidus A."/>
            <person name="Barry K."/>
            <person name="Detter J.C."/>
            <person name="Glavina del Rio T."/>
            <person name="Dalin E."/>
            <person name="Tice H."/>
            <person name="Pitluck S."/>
            <person name="Chertkov O."/>
            <person name="Brettin T."/>
            <person name="Bruce D."/>
            <person name="Han C."/>
            <person name="Tapia R."/>
            <person name="Gilna P."/>
            <person name="Schmutz J."/>
            <person name="Larimer F."/>
            <person name="Land M."/>
            <person name="Hauser L."/>
            <person name="Kyrpides N."/>
            <person name="Kim E."/>
            <person name="Stahl D."/>
            <person name="Richardson P."/>
        </authorList>
    </citation>
    <scope>NUCLEOTIDE SEQUENCE [LARGE SCALE GENOMIC DNA]</scope>
    <source>
        <strain evidence="5">EF01-2</strain>
    </source>
</reference>
<dbReference type="HOGENOM" id="CLU_226872_0_0_4"/>
<name>A1WQP0_VEREI</name>
<accession>A1WQP0</accession>
<dbReference type="InterPro" id="IPR014755">
    <property type="entry name" value="Cu-Rt/internalin_Ig-like"/>
</dbReference>
<dbReference type="InterPro" id="IPR011801">
    <property type="entry name" value="Swm_rep_I_cyn"/>
</dbReference>
<feature type="compositionally biased region" description="Polar residues" evidence="2">
    <location>
        <begin position="3141"/>
        <end position="3152"/>
    </location>
</feature>
<dbReference type="NCBIfam" id="TIGR02059">
    <property type="entry name" value="swm_rep_I"/>
    <property type="match status" value="23"/>
</dbReference>
<evidence type="ECO:0000259" key="3">
    <source>
        <dbReference type="Pfam" id="PF19078"/>
    </source>
</evidence>
<dbReference type="eggNOG" id="COG1345">
    <property type="taxonomic scope" value="Bacteria"/>
</dbReference>
<dbReference type="Pfam" id="PF19078">
    <property type="entry name" value="Big_12"/>
    <property type="match status" value="4"/>
</dbReference>
<dbReference type="KEGG" id="vei:Veis_4242"/>
<gene>
    <name evidence="4" type="ordered locus">Veis_4242</name>
</gene>
<dbReference type="OrthoDB" id="8613264at2"/>
<dbReference type="Pfam" id="PF13753">
    <property type="entry name" value="SWM_repeat"/>
    <property type="match status" value="23"/>
</dbReference>
<evidence type="ECO:0000313" key="4">
    <source>
        <dbReference type="EMBL" id="ABM59947.1"/>
    </source>
</evidence>
<proteinExistence type="predicted"/>
<dbReference type="Proteomes" id="UP000000374">
    <property type="component" value="Chromosome"/>
</dbReference>
<dbReference type="GeneID" id="76462569"/>
<dbReference type="InterPro" id="IPR044048">
    <property type="entry name" value="Big_12"/>
</dbReference>
<dbReference type="STRING" id="391735.Veis_4242"/>
<sequence>MSTPIQLDFAGCSITRRDIGLDERTTVVTIKFNQVVRGFDTSDVVLIPGNGADATSVTAVTPDADGGSDTWQVTLTAKVAGATSRNDNRITVNLAGVRDAEGNAGSGTSTIPSEQVQYNVDLARPSVTQFGLNDANLTTNELAQSPRLTIKFTDVITGLDATNFVLSNGFTLTNLSVNLAVDFTGKTWTATLVPPSSVSTTAVTQASIALNVNNRGIKDAAGNEIKQGSDQSFNFTIDPVPPRLISIAISDQNLKSGDTATVTFTFDEAVQGFGSDKVTTPYGTLSALTSSADGTVWSGTLTPADNTLATGANSITVDINGVRDIAGNQAVGPIPASPTYTVDTQRPALIPGGITITDPNGDGVLAAGETATVTFTFTEAVTNVAAAVRPTAGGTLGALSTRDGGKTWSATFTPTPRLDRGTYNIELDISQVKDAADNFGAAGTSARSDNFVVDTLAPRLITEGATAPKLNDDGSRLVLTYTDADNLKSANFQGDAGFTVLVDGASRQISGVLVDATAKTVTLTLNSPVSNDQSVVSVSYRKPAGNNPTTIQDAAGNDVADFANQSVTNPDRTPPELITTGTSAPKVNGTQLVLSYTEANSLDPAALTGNAGFTVTSVTGTPITVSSASVNAANKTVTLTLSRAVENLEQVNVSYTKPTTGNVVQDAAGNDAANFTGQAVNNETPDTTPPALITTGTSAPKVNGTQLVLSYTEANGLDPATLTGNAGFTVTSASPGSTPITVNSASVNAANKTITLTLSRAVENLEQVSVSYTKPTTGNVVQDAAGNDAVDFAGQAVNNETPDTTSPALITTGTSAPKVNGTQLVLSYTEANSLDPAALTGNAGFTVTSVTGTPITVNSASVNAANKTVTLTLSRAVDNLEQVSVSYTKPTTGNVVQDAAGNDAANFTDQSVNTETPDTTPPALITTGTSAPKVNGTQLVLSYTEANSLDPAALTGNAGFTVTSASPGSTPITVTSASVNAANKTVTLTLSRAVENLEQVSVSYTKPTTGNVVQDAVGNDAANFTGQTVNNETPDTTPPALITTGTSAPKVNGTQLVLSYTEANSLDPAALTGNAGFTVTSASPGSTAITVNSASVNAANKTVTLTLSRAVDNLEQISVSYTKPATGNVVQDAAGNDAVDFTDQSVNNETPDTTPPALITTGTSAPKVNGTQLVLSYTEANSLDPAALTGNAGFTVTSVTGTPITVNSASVNAANKTVTLTLSRAVDNLEQVSVSYTKPTTGNVVQDAAGNDAANFTDQAVNTETPDTTPPALITTGTAAPKVNGRELVLSYTEANSLDPAALTGNAGFTVTSASPGSTPITVNSASVNAANKTVTLTLSRAVENLEPVSVSYTKPTTGNVVQDAAGNDAANFTGQTVNNETPDTTPPALITTGTSAPKVNGTQLVLSYTEANSLDPAALTGNAGFTVTSVTGAPITVNSASVNAANKTITLTLSRAVENLEQVSVSYTKPATGNVVQDATGNDAANFTDQAVNNETPDTTSPVLITTGTSAPKVNGTQLVLSYTEANSLDPATLTGNAGFTVTSVTGTPITVNSASVNAANKTVTLTLSRPVDNLEQVSVSYTKPTTGNVVQDAAGNDAANFTDQAVNTETPDTTPPALITTGTAAPKVNGRELVLSYTEANSLDPAALTGNAGFTVTSASPGSTPITVNSASVNAANKTVTLTLSRAVENLEQVSVSYTKPTTGNVVQDAAGNDAVDFTGQTVNNETPDTTPPALITTGTSAPKVNGTQLVLSYTEANSLDPVTLTGNAGFTVTSVTGTPITVNSASVNAANKTITLTLSRAVENLEQVSVSYTKPTTGNVVQDTVGNDAVDFTDQSVNSETPDTTPPALITTGTSAPKVNGTQLVLSYTEANSLDPAALTGSAGFTVTSASPDSTPITVNSASVNAANKTVTLTLSRAVDNLEQVSVSYTKPTTGNVVQDAAGNDAANFTDQTVNTETPDTTPPALITTGTSAPKVNGRELVLSYTEANSLDPAALTGNAGFTVTSTSPGSTPITVTSASVNAANKTVTLTLSRPVGNLEQVSVSYTKPTTGNVVQDAAGNDAANFTGQTVNNETPDTTPPALITTGTSAPKVNGTQLVLSYTEANSLNPATLTGNAGFTVTSASPDSTPITVNSASINAANKTVTLTFSRAVENLEQVSVSYTKPATGNVVQDTAGNDAVDFTDQSVNNETPDTTSPVLITTGTSAPKVNGTQLVLSYTEANSLDPAALTGNAGFTVTSASPGSTPITVNSASVNAANKTVTLTLSRAVDNLEQVSVSYTKPTTGNVVQDAAGNDAANFTDQAVNTETPDTTPPALITTGTSAPKVNGRELVLSYTEANSLDPAALTGNAGFTVTSVTGTPITVNSASVNAVNKTVTLTLSRAVENLEQVSVSYTKPTTGNVVQDAAGNDAVDFTGQTVNNETPDTTPPALITTGTSAPKVNGTQLVLSYTEANSLDPATLTGNAGFTVTSVTGTPITVNSASVNAANKTITLALSRAVENLEQVSVSYTKPTTGNVVQDTAGNDAVDFAGQAVNNETPDTTSPVLITTGTSAPKVNGTQLVLSYTEANSLDPAALTGNAGFTVTSVTGTPITVNSASVNAANKTVTLTLSRPVDNLEQVSVSYTKPTTGNVVQDAAGNDAANFTDQTVNTETPDTTPPVLITTGTSAPKVNGRELVLSYTEANSLDPAALTGNAGFTVTSASPGSTPITVNSASVNAANKTVTLTLSRAVENLEQVSVSYTKPTTGNVVQDAVGNDAANFTDQAVNTETPDTTPPALITTGTSAPKVNGTQLVLSYTEANSLDPVTLTGNTGFTVTSASPGSTPITVTSASVNAANKTVTLTLSRPVDNLEQVSVSYTKPTTGNVVQDAAGNDAVDFTDQAVNNETPDTTPPALITTGAAAPKVNGTQLVLSYTEANGLNPAALTGNAGFTVTSVTGTPITVTSAIVNAANKTVTLTLSRPVENLEQVRVSYTKPTTGNVVQDTAGNDAVDFAGQAVNNETPDTTSPVLITTGNSAPKVNGTQLVLSYTEANGLDPAALTGNAGFTVTSASPGSTPITVISASVDAANKTVTLTLSRDVAIGEVVSVSYTKPTTGNVVQDAAGNDAADFADQAVDNETPAPVTRPSPPKDLDTDNDGTPDNIENQAPMNGDGNGDGIADRVQAAVDSTTVVIRPSGASNPADAPTTSVSLVVSSQDGKVRPDGGARIVSLKQENAPAGLPSGLETPIGLLRFNVALAASGSRESFSLYLDPALGVNGYWAQDSRGNWVNLASEPYGGKMVTEGGRLRLDFQIEDGGQFDKDGKVDGVITGTGAAAYMPLSIVGQAPSAEHYGFWF</sequence>
<dbReference type="InterPro" id="IPR053784">
    <property type="entry name" value="Choice_anch_U_dom"/>
</dbReference>
<feature type="region of interest" description="Disordered" evidence="2">
    <location>
        <begin position="2422"/>
        <end position="2442"/>
    </location>
</feature>
<keyword evidence="5" id="KW-1185">Reference proteome</keyword>
<evidence type="ECO:0000313" key="5">
    <source>
        <dbReference type="Proteomes" id="UP000000374"/>
    </source>
</evidence>
<feature type="domain" description="Bacterial Ig-like" evidence="3">
    <location>
        <begin position="245"/>
        <end position="332"/>
    </location>
</feature>
<evidence type="ECO:0000256" key="1">
    <source>
        <dbReference type="ARBA" id="ARBA00022729"/>
    </source>
</evidence>
<feature type="domain" description="Bacterial Ig-like" evidence="3">
    <location>
        <begin position="362"/>
        <end position="444"/>
    </location>
</feature>
<feature type="region of interest" description="Disordered" evidence="2">
    <location>
        <begin position="3118"/>
        <end position="3163"/>
    </location>
</feature>
<dbReference type="InterPro" id="IPR028059">
    <property type="entry name" value="SWM_rpt"/>
</dbReference>
<feature type="domain" description="Bacterial Ig-like" evidence="3">
    <location>
        <begin position="21"/>
        <end position="110"/>
    </location>
</feature>
<dbReference type="eggNOG" id="COG2373">
    <property type="taxonomic scope" value="Bacteria"/>
</dbReference>
<dbReference type="Gene3D" id="2.60.40.1220">
    <property type="match status" value="16"/>
</dbReference>
<protein>
    <submittedName>
        <fullName evidence="4">Outer membrane protein</fullName>
    </submittedName>
</protein>
<dbReference type="NCBIfam" id="NF041766">
    <property type="entry name" value="choice_anch_U"/>
    <property type="match status" value="1"/>
</dbReference>
<organism evidence="4 5">
    <name type="scientific">Verminephrobacter eiseniae (strain EF01-2)</name>
    <dbReference type="NCBI Taxonomy" id="391735"/>
    <lineage>
        <taxon>Bacteria</taxon>
        <taxon>Pseudomonadati</taxon>
        <taxon>Pseudomonadota</taxon>
        <taxon>Betaproteobacteria</taxon>
        <taxon>Burkholderiales</taxon>
        <taxon>Comamonadaceae</taxon>
        <taxon>Verminephrobacter</taxon>
    </lineage>
</organism>
<dbReference type="RefSeq" id="WP_011811934.1">
    <property type="nucleotide sequence ID" value="NC_008786.1"/>
</dbReference>
<feature type="region of interest" description="Disordered" evidence="2">
    <location>
        <begin position="1956"/>
        <end position="1975"/>
    </location>
</feature>
<evidence type="ECO:0000256" key="2">
    <source>
        <dbReference type="SAM" id="MobiDB-lite"/>
    </source>
</evidence>
<keyword evidence="1" id="KW-0732">Signal</keyword>